<feature type="binding site" evidence="2">
    <location>
        <position position="60"/>
    </location>
    <ligand>
        <name>CoA</name>
        <dbReference type="ChEBI" id="CHEBI:57287"/>
    </ligand>
</feature>
<comment type="caution">
    <text evidence="4">The sequence shown here is derived from an EMBL/GenBank/DDBJ whole genome shotgun (WGS) entry which is preliminary data.</text>
</comment>
<protein>
    <submittedName>
        <fullName evidence="4">Thioesterase</fullName>
    </submittedName>
</protein>
<evidence type="ECO:0000313" key="4">
    <source>
        <dbReference type="EMBL" id="HIU48680.1"/>
    </source>
</evidence>
<evidence type="ECO:0000313" key="5">
    <source>
        <dbReference type="Proteomes" id="UP000824111"/>
    </source>
</evidence>
<proteinExistence type="predicted"/>
<dbReference type="PANTHER" id="PTHR36934:SF1">
    <property type="entry name" value="THIOESTERASE DOMAIN-CONTAINING PROTEIN"/>
    <property type="match status" value="1"/>
</dbReference>
<reference evidence="4" key="2">
    <citation type="journal article" date="2021" name="PeerJ">
        <title>Extensive microbial diversity within the chicken gut microbiome revealed by metagenomics and culture.</title>
        <authorList>
            <person name="Gilroy R."/>
            <person name="Ravi A."/>
            <person name="Getino M."/>
            <person name="Pursley I."/>
            <person name="Horton D.L."/>
            <person name="Alikhan N.F."/>
            <person name="Baker D."/>
            <person name="Gharbi K."/>
            <person name="Hall N."/>
            <person name="Watson M."/>
            <person name="Adriaenssens E.M."/>
            <person name="Foster-Nyarko E."/>
            <person name="Jarju S."/>
            <person name="Secka A."/>
            <person name="Antonio M."/>
            <person name="Oren A."/>
            <person name="Chaudhuri R.R."/>
            <person name="La Ragione R."/>
            <person name="Hildebrand F."/>
            <person name="Pallen M.J."/>
        </authorList>
    </citation>
    <scope>NUCLEOTIDE SEQUENCE</scope>
    <source>
        <strain evidence="4">ChiSjej4B22-9803</strain>
    </source>
</reference>
<dbReference type="AlphaFoldDB" id="A0A9D1S6F5"/>
<feature type="active site" evidence="1">
    <location>
        <position position="33"/>
    </location>
</feature>
<dbReference type="PANTHER" id="PTHR36934">
    <property type="entry name" value="BLR0278 PROTEIN"/>
    <property type="match status" value="1"/>
</dbReference>
<evidence type="ECO:0000259" key="3">
    <source>
        <dbReference type="Pfam" id="PF22636"/>
    </source>
</evidence>
<sequence>MLKLGQKGEHRVLVTEGNTALAMGSGDLPVFATPALAAAMEAACVQCVAGEVGPGNSTVGTALSLRHTSATPVGMQVQAVAELAEIDGRRLVFHVKAYDAAGIIGEATHERVLVERERFLKKAKEKGRTDAE</sequence>
<accession>A0A9D1S6F5</accession>
<feature type="binding site" evidence="2">
    <location>
        <position position="111"/>
    </location>
    <ligand>
        <name>substrate</name>
    </ligand>
</feature>
<dbReference type="PIRSF" id="PIRSF014972">
    <property type="entry name" value="FlK"/>
    <property type="match status" value="1"/>
</dbReference>
<gene>
    <name evidence="4" type="ORF">IAB04_04905</name>
</gene>
<dbReference type="EMBL" id="DVND01000128">
    <property type="protein sequence ID" value="HIU48680.1"/>
    <property type="molecule type" value="Genomic_DNA"/>
</dbReference>
<evidence type="ECO:0000256" key="2">
    <source>
        <dbReference type="PIRSR" id="PIRSR014972-2"/>
    </source>
</evidence>
<organism evidence="4 5">
    <name type="scientific">Candidatus Avimonoglobus intestinipullorum</name>
    <dbReference type="NCBI Taxonomy" id="2840699"/>
    <lineage>
        <taxon>Bacteria</taxon>
        <taxon>Bacillati</taxon>
        <taxon>Bacillota</taxon>
        <taxon>Clostridia</taxon>
        <taxon>Eubacteriales</taxon>
        <taxon>Candidatus Avimonoglobus</taxon>
    </lineage>
</organism>
<dbReference type="Gene3D" id="3.10.129.10">
    <property type="entry name" value="Hotdog Thioesterase"/>
    <property type="match status" value="1"/>
</dbReference>
<feature type="domain" description="Fluoroacetyl-CoA-specific thioesterase-like" evidence="3">
    <location>
        <begin position="14"/>
        <end position="117"/>
    </location>
</feature>
<dbReference type="SUPFAM" id="SSF54637">
    <property type="entry name" value="Thioesterase/thiol ester dehydrase-isomerase"/>
    <property type="match status" value="1"/>
</dbReference>
<reference evidence="4" key="1">
    <citation type="submission" date="2020-10" db="EMBL/GenBank/DDBJ databases">
        <authorList>
            <person name="Gilroy R."/>
        </authorList>
    </citation>
    <scope>NUCLEOTIDE SEQUENCE</scope>
    <source>
        <strain evidence="4">ChiSjej4B22-9803</strain>
    </source>
</reference>
<dbReference type="InterPro" id="IPR025540">
    <property type="entry name" value="FlK"/>
</dbReference>
<dbReference type="InterPro" id="IPR029069">
    <property type="entry name" value="HotDog_dom_sf"/>
</dbReference>
<dbReference type="Pfam" id="PF22636">
    <property type="entry name" value="FlK"/>
    <property type="match status" value="1"/>
</dbReference>
<feature type="binding site" evidence="2">
    <location>
        <position position="60"/>
    </location>
    <ligand>
        <name>substrate</name>
    </ligand>
</feature>
<evidence type="ECO:0000256" key="1">
    <source>
        <dbReference type="PIRSR" id="PIRSR014972-1"/>
    </source>
</evidence>
<dbReference type="InterPro" id="IPR054485">
    <property type="entry name" value="FlK-like_dom"/>
</dbReference>
<name>A0A9D1S6F5_9FIRM</name>
<feature type="active site" evidence="1">
    <location>
        <position position="41"/>
    </location>
</feature>
<dbReference type="Proteomes" id="UP000824111">
    <property type="component" value="Unassembled WGS sequence"/>
</dbReference>
<feature type="active site" evidence="1">
    <location>
        <position position="67"/>
    </location>
</feature>